<dbReference type="PANTHER" id="PTHR33387:SF3">
    <property type="entry name" value="DUF985 DOMAIN-CONTAINING PROTEIN"/>
    <property type="match status" value="1"/>
</dbReference>
<evidence type="ECO:0000313" key="3">
    <source>
        <dbReference type="EMBL" id="RZT68517.1"/>
    </source>
</evidence>
<dbReference type="InterPro" id="IPR009327">
    <property type="entry name" value="Cupin_DUF985"/>
</dbReference>
<evidence type="ECO:0000259" key="2">
    <source>
        <dbReference type="Pfam" id="PF06172"/>
    </source>
</evidence>
<reference evidence="3 4" key="1">
    <citation type="journal article" date="2015" name="Stand. Genomic Sci.">
        <title>Genomic Encyclopedia of Bacterial and Archaeal Type Strains, Phase III: the genomes of soil and plant-associated and newly described type strains.</title>
        <authorList>
            <person name="Whitman W.B."/>
            <person name="Woyke T."/>
            <person name="Klenk H.P."/>
            <person name="Zhou Y."/>
            <person name="Lilburn T.G."/>
            <person name="Beck B.J."/>
            <person name="De Vos P."/>
            <person name="Vandamme P."/>
            <person name="Eisen J.A."/>
            <person name="Garrity G."/>
            <person name="Hugenholtz P."/>
            <person name="Kyrpides N.C."/>
        </authorList>
    </citation>
    <scope>NUCLEOTIDE SEQUENCE [LARGE SCALE GENOMIC DNA]</scope>
    <source>
        <strain evidence="3 4">RF6</strain>
    </source>
</reference>
<evidence type="ECO:0000256" key="1">
    <source>
        <dbReference type="SAM" id="MobiDB-lite"/>
    </source>
</evidence>
<dbReference type="Pfam" id="PF06172">
    <property type="entry name" value="Cupin_5"/>
    <property type="match status" value="1"/>
</dbReference>
<dbReference type="AlphaFoldDB" id="A0A4Q7U5X2"/>
<dbReference type="SUPFAM" id="SSF51182">
    <property type="entry name" value="RmlC-like cupins"/>
    <property type="match status" value="1"/>
</dbReference>
<dbReference type="Proteomes" id="UP000291832">
    <property type="component" value="Unassembled WGS sequence"/>
</dbReference>
<feature type="domain" description="DUF985" evidence="2">
    <location>
        <begin position="24"/>
        <end position="148"/>
    </location>
</feature>
<dbReference type="PANTHER" id="PTHR33387">
    <property type="entry name" value="RMLC-LIKE JELLY ROLL FOLD PROTEIN"/>
    <property type="match status" value="1"/>
</dbReference>
<dbReference type="CDD" id="cd06121">
    <property type="entry name" value="cupin_YML079wp"/>
    <property type="match status" value="1"/>
</dbReference>
<gene>
    <name evidence="3" type="ORF">EV139_0242</name>
</gene>
<organism evidence="3 4">
    <name type="scientific">Leucobacter luti</name>
    <dbReference type="NCBI Taxonomy" id="340320"/>
    <lineage>
        <taxon>Bacteria</taxon>
        <taxon>Bacillati</taxon>
        <taxon>Actinomycetota</taxon>
        <taxon>Actinomycetes</taxon>
        <taxon>Micrococcales</taxon>
        <taxon>Microbacteriaceae</taxon>
        <taxon>Leucobacter</taxon>
    </lineage>
</organism>
<dbReference type="RefSeq" id="WP_241988932.1">
    <property type="nucleotide sequence ID" value="NZ_QYAG01000004.1"/>
</dbReference>
<accession>A0A4Q7U5X2</accession>
<dbReference type="InterPro" id="IPR014710">
    <property type="entry name" value="RmlC-like_jellyroll"/>
</dbReference>
<dbReference type="InterPro" id="IPR011051">
    <property type="entry name" value="RmlC_Cupin_sf"/>
</dbReference>
<dbReference type="InterPro" id="IPR039935">
    <property type="entry name" value="YML079W-like"/>
</dbReference>
<protein>
    <recommendedName>
        <fullName evidence="2">DUF985 domain-containing protein</fullName>
    </recommendedName>
</protein>
<name>A0A4Q7U5X2_9MICO</name>
<dbReference type="Gene3D" id="2.60.120.10">
    <property type="entry name" value="Jelly Rolls"/>
    <property type="match status" value="1"/>
</dbReference>
<evidence type="ECO:0000313" key="4">
    <source>
        <dbReference type="Proteomes" id="UP000291832"/>
    </source>
</evidence>
<proteinExistence type="predicted"/>
<sequence length="194" mass="20774">MSEIDAGHPASSSALPALPAAAAAWVERLGLEPLEHEGGLFRQMHLTEHSSAIYYLLADPDFSALHSLGSVEVYHWYAGDPLRLLLLHPDGRAEEHLLGPDPDSAEHPGQLPQLVVPAGVMQGSSSLGAWSLIGTTMSPPFDWNGFELGDRAALQKRYPAAAERIRELTRVAGDEAAPATTDALSTGEDRRAQP</sequence>
<comment type="caution">
    <text evidence="3">The sequence shown here is derived from an EMBL/GenBank/DDBJ whole genome shotgun (WGS) entry which is preliminary data.</text>
</comment>
<keyword evidence="4" id="KW-1185">Reference proteome</keyword>
<feature type="region of interest" description="Disordered" evidence="1">
    <location>
        <begin position="169"/>
        <end position="194"/>
    </location>
</feature>
<dbReference type="EMBL" id="SHKI01000002">
    <property type="protein sequence ID" value="RZT68517.1"/>
    <property type="molecule type" value="Genomic_DNA"/>
</dbReference>